<reference evidence="2" key="1">
    <citation type="journal article" date="2017" name="Nature">
        <title>The sunflower genome provides insights into oil metabolism, flowering and Asterid evolution.</title>
        <authorList>
            <person name="Badouin H."/>
            <person name="Gouzy J."/>
            <person name="Grassa C.J."/>
            <person name="Murat F."/>
            <person name="Staton S.E."/>
            <person name="Cottret L."/>
            <person name="Lelandais-Briere C."/>
            <person name="Owens G.L."/>
            <person name="Carrere S."/>
            <person name="Mayjonade B."/>
            <person name="Legrand L."/>
            <person name="Gill N."/>
            <person name="Kane N.C."/>
            <person name="Bowers J.E."/>
            <person name="Hubner S."/>
            <person name="Bellec A."/>
            <person name="Berard A."/>
            <person name="Berges H."/>
            <person name="Blanchet N."/>
            <person name="Boniface M.C."/>
            <person name="Brunel D."/>
            <person name="Catrice O."/>
            <person name="Chaidir N."/>
            <person name="Claudel C."/>
            <person name="Donnadieu C."/>
            <person name="Faraut T."/>
            <person name="Fievet G."/>
            <person name="Helmstetter N."/>
            <person name="King M."/>
            <person name="Knapp S.J."/>
            <person name="Lai Z."/>
            <person name="Le Paslier M.C."/>
            <person name="Lippi Y."/>
            <person name="Lorenzon L."/>
            <person name="Mandel J.R."/>
            <person name="Marage G."/>
            <person name="Marchand G."/>
            <person name="Marquand E."/>
            <person name="Bret-Mestries E."/>
            <person name="Morien E."/>
            <person name="Nambeesan S."/>
            <person name="Nguyen T."/>
            <person name="Pegot-Espagnet P."/>
            <person name="Pouilly N."/>
            <person name="Raftis F."/>
            <person name="Sallet E."/>
            <person name="Schiex T."/>
            <person name="Thomas J."/>
            <person name="Vandecasteele C."/>
            <person name="Vares D."/>
            <person name="Vear F."/>
            <person name="Vautrin S."/>
            <person name="Crespi M."/>
            <person name="Mangin B."/>
            <person name="Burke J.M."/>
            <person name="Salse J."/>
            <person name="Munos S."/>
            <person name="Vincourt P."/>
            <person name="Rieseberg L.H."/>
            <person name="Langlade N.B."/>
        </authorList>
    </citation>
    <scope>NUCLEOTIDE SEQUENCE</scope>
    <source>
        <tissue evidence="2">Leaves</tissue>
    </source>
</reference>
<organism evidence="2 3">
    <name type="scientific">Helianthus annuus</name>
    <name type="common">Common sunflower</name>
    <dbReference type="NCBI Taxonomy" id="4232"/>
    <lineage>
        <taxon>Eukaryota</taxon>
        <taxon>Viridiplantae</taxon>
        <taxon>Streptophyta</taxon>
        <taxon>Embryophyta</taxon>
        <taxon>Tracheophyta</taxon>
        <taxon>Spermatophyta</taxon>
        <taxon>Magnoliopsida</taxon>
        <taxon>eudicotyledons</taxon>
        <taxon>Gunneridae</taxon>
        <taxon>Pentapetalae</taxon>
        <taxon>asterids</taxon>
        <taxon>campanulids</taxon>
        <taxon>Asterales</taxon>
        <taxon>Asteraceae</taxon>
        <taxon>Asteroideae</taxon>
        <taxon>Heliantheae alliance</taxon>
        <taxon>Heliantheae</taxon>
        <taxon>Helianthus</taxon>
    </lineage>
</organism>
<comment type="caution">
    <text evidence="2">The sequence shown here is derived from an EMBL/GenBank/DDBJ whole genome shotgun (WGS) entry which is preliminary data.</text>
</comment>
<dbReference type="Proteomes" id="UP000215914">
    <property type="component" value="Unassembled WGS sequence"/>
</dbReference>
<dbReference type="Gramene" id="mRNA:HanXRQr2_Chr06g0271841">
    <property type="protein sequence ID" value="mRNA:HanXRQr2_Chr06g0271841"/>
    <property type="gene ID" value="HanXRQr2_Chr06g0271841"/>
</dbReference>
<accession>A0A9K3IWX3</accession>
<keyword evidence="3" id="KW-1185">Reference proteome</keyword>
<evidence type="ECO:0000256" key="1">
    <source>
        <dbReference type="SAM" id="MobiDB-lite"/>
    </source>
</evidence>
<proteinExistence type="predicted"/>
<sequence>MMLGRMSRKARPVMREKSGEVAPLCRMFDPGFKGKFEVLACADGEEGFNLTIRDNFRLPEQEAMEAELPQGKGDLGALGDPDATGVPKKHVEKHGGVRFRKPKKTHEPAVVPPLVPQVAEPREETFSFFDLPSSPPRDATVDAGVRKEGRRSPSIEVVTPPSAHVEDTGKKAAGQSIADTLDSFNNLIDPQDSEVQGSEKLKSSKTVGCGAWVGGKTPKPPPLGAWVRAWPLGLRFEAGCGAGLGLMWRPPIRLGF</sequence>
<reference evidence="2" key="2">
    <citation type="submission" date="2020-06" db="EMBL/GenBank/DDBJ databases">
        <title>Helianthus annuus Genome sequencing and assembly Release 2.</title>
        <authorList>
            <person name="Gouzy J."/>
            <person name="Langlade N."/>
            <person name="Munos S."/>
        </authorList>
    </citation>
    <scope>NUCLEOTIDE SEQUENCE</scope>
    <source>
        <tissue evidence="2">Leaves</tissue>
    </source>
</reference>
<dbReference type="AlphaFoldDB" id="A0A9K3IWX3"/>
<feature type="compositionally biased region" description="Basic and acidic residues" evidence="1">
    <location>
        <begin position="144"/>
        <end position="153"/>
    </location>
</feature>
<gene>
    <name evidence="2" type="ORF">HanXRQr2_Chr06g0271841</name>
</gene>
<evidence type="ECO:0000313" key="2">
    <source>
        <dbReference type="EMBL" id="KAF5803485.1"/>
    </source>
</evidence>
<protein>
    <submittedName>
        <fullName evidence="2">Uncharacterized protein</fullName>
    </submittedName>
</protein>
<feature type="region of interest" description="Disordered" evidence="1">
    <location>
        <begin position="127"/>
        <end position="169"/>
    </location>
</feature>
<evidence type="ECO:0000313" key="3">
    <source>
        <dbReference type="Proteomes" id="UP000215914"/>
    </source>
</evidence>
<name>A0A9K3IWX3_HELAN</name>
<dbReference type="EMBL" id="MNCJ02000321">
    <property type="protein sequence ID" value="KAF5803485.1"/>
    <property type="molecule type" value="Genomic_DNA"/>
</dbReference>